<keyword evidence="2" id="KW-1185">Reference proteome</keyword>
<dbReference type="PANTHER" id="PTHR12292">
    <property type="entry name" value="RWD DOMAIN-CONTAINING PROTEIN"/>
    <property type="match status" value="1"/>
</dbReference>
<evidence type="ECO:0000313" key="2">
    <source>
        <dbReference type="Proteomes" id="UP000887565"/>
    </source>
</evidence>
<sequence>SLIWDFPLIHEELHRLREKYLRLREDEKEARKQKEEEVERKKLEGTAVTIENFMSWKLKFDEEIRQLRLKQGLISSTDKNNRPTGREQFLKDADLCTSDIRLIEETGEEIKIDESLFDDLDINDQDFMSGDEED</sequence>
<dbReference type="OMA" id="FMSGDEE"/>
<evidence type="ECO:0000313" key="3">
    <source>
        <dbReference type="WBParaSite" id="nRc.2.0.1.t32947-RA"/>
    </source>
</evidence>
<dbReference type="WBParaSite" id="nRc.2.0.1.t32947-RA">
    <property type="protein sequence ID" value="nRc.2.0.1.t32947-RA"/>
    <property type="gene ID" value="nRc.2.0.1.g32947"/>
</dbReference>
<evidence type="ECO:0000256" key="1">
    <source>
        <dbReference type="SAM" id="Coils"/>
    </source>
</evidence>
<name>A0A915K412_ROMCU</name>
<reference evidence="3" key="1">
    <citation type="submission" date="2022-11" db="UniProtKB">
        <authorList>
            <consortium name="WormBaseParasite"/>
        </authorList>
    </citation>
    <scope>IDENTIFICATION</scope>
</reference>
<dbReference type="InterPro" id="IPR040213">
    <property type="entry name" value="GIR2-like"/>
</dbReference>
<dbReference type="AlphaFoldDB" id="A0A915K412"/>
<accession>A0A915K412</accession>
<feature type="coiled-coil region" evidence="1">
    <location>
        <begin position="13"/>
        <end position="44"/>
    </location>
</feature>
<keyword evidence="1" id="KW-0175">Coiled coil</keyword>
<protein>
    <submittedName>
        <fullName evidence="3">RWD domain-containing protein 1</fullName>
    </submittedName>
</protein>
<dbReference type="Proteomes" id="UP000887565">
    <property type="component" value="Unplaced"/>
</dbReference>
<organism evidence="2 3">
    <name type="scientific">Romanomermis culicivorax</name>
    <name type="common">Nematode worm</name>
    <dbReference type="NCBI Taxonomy" id="13658"/>
    <lineage>
        <taxon>Eukaryota</taxon>
        <taxon>Metazoa</taxon>
        <taxon>Ecdysozoa</taxon>
        <taxon>Nematoda</taxon>
        <taxon>Enoplea</taxon>
        <taxon>Dorylaimia</taxon>
        <taxon>Mermithida</taxon>
        <taxon>Mermithoidea</taxon>
        <taxon>Mermithidae</taxon>
        <taxon>Romanomermis</taxon>
    </lineage>
</organism>
<proteinExistence type="predicted"/>